<sequence length="81" mass="8813">MGMKNVKVFIWLSFVVALLLMSCEVSAVKDLAEKTQVETVEKNEVKDPKYGVSLIGVQCGKKSCCAAGANRFGAYCIECCK</sequence>
<reference evidence="2" key="1">
    <citation type="submission" date="2022-03" db="EMBL/GenBank/DDBJ databases">
        <title>A functionally conserved STORR gene fusion in Papaver species that diverged 16.8 million years ago.</title>
        <authorList>
            <person name="Catania T."/>
        </authorList>
    </citation>
    <scope>NUCLEOTIDE SEQUENCE</scope>
    <source>
        <strain evidence="2">S-191538</strain>
    </source>
</reference>
<keyword evidence="3" id="KW-1185">Reference proteome</keyword>
<dbReference type="Proteomes" id="UP001177140">
    <property type="component" value="Unassembled WGS sequence"/>
</dbReference>
<comment type="caution">
    <text evidence="2">The sequence shown here is derived from an EMBL/GenBank/DDBJ whole genome shotgun (WGS) entry which is preliminary data.</text>
</comment>
<dbReference type="PROSITE" id="PS51257">
    <property type="entry name" value="PROKAR_LIPOPROTEIN"/>
    <property type="match status" value="1"/>
</dbReference>
<proteinExistence type="predicted"/>
<dbReference type="EMBL" id="JAJJMA010002455">
    <property type="protein sequence ID" value="MCL7021596.1"/>
    <property type="molecule type" value="Genomic_DNA"/>
</dbReference>
<dbReference type="AlphaFoldDB" id="A0AA41RQ45"/>
<feature type="signal peptide" evidence="1">
    <location>
        <begin position="1"/>
        <end position="27"/>
    </location>
</feature>
<feature type="chain" id="PRO_5041347524" evidence="1">
    <location>
        <begin position="28"/>
        <end position="81"/>
    </location>
</feature>
<evidence type="ECO:0000256" key="1">
    <source>
        <dbReference type="SAM" id="SignalP"/>
    </source>
</evidence>
<evidence type="ECO:0000313" key="3">
    <source>
        <dbReference type="Proteomes" id="UP001177140"/>
    </source>
</evidence>
<keyword evidence="1" id="KW-0732">Signal</keyword>
<organism evidence="2 3">
    <name type="scientific">Papaver nudicaule</name>
    <name type="common">Iceland poppy</name>
    <dbReference type="NCBI Taxonomy" id="74823"/>
    <lineage>
        <taxon>Eukaryota</taxon>
        <taxon>Viridiplantae</taxon>
        <taxon>Streptophyta</taxon>
        <taxon>Embryophyta</taxon>
        <taxon>Tracheophyta</taxon>
        <taxon>Spermatophyta</taxon>
        <taxon>Magnoliopsida</taxon>
        <taxon>Ranunculales</taxon>
        <taxon>Papaveraceae</taxon>
        <taxon>Papaveroideae</taxon>
        <taxon>Papaver</taxon>
    </lineage>
</organism>
<accession>A0AA41RQ45</accession>
<evidence type="ECO:0000313" key="2">
    <source>
        <dbReference type="EMBL" id="MCL7021596.1"/>
    </source>
</evidence>
<gene>
    <name evidence="2" type="ORF">MKW94_023785</name>
</gene>
<name>A0AA41RQ45_PAPNU</name>
<protein>
    <submittedName>
        <fullName evidence="2">Uncharacterized protein</fullName>
    </submittedName>
</protein>